<dbReference type="Pfam" id="PF13590">
    <property type="entry name" value="DUF4136"/>
    <property type="match status" value="1"/>
</dbReference>
<accession>A0A1G8WVT8</accession>
<evidence type="ECO:0000313" key="3">
    <source>
        <dbReference type="Proteomes" id="UP000198510"/>
    </source>
</evidence>
<evidence type="ECO:0000259" key="1">
    <source>
        <dbReference type="Pfam" id="PF13590"/>
    </source>
</evidence>
<dbReference type="Gene3D" id="3.30.160.670">
    <property type="match status" value="1"/>
</dbReference>
<dbReference type="RefSeq" id="WP_218126984.1">
    <property type="nucleotide sequence ID" value="NZ_FNFO01000001.1"/>
</dbReference>
<organism evidence="2 3">
    <name type="scientific">Catalinimonas alkaloidigena</name>
    <dbReference type="NCBI Taxonomy" id="1075417"/>
    <lineage>
        <taxon>Bacteria</taxon>
        <taxon>Pseudomonadati</taxon>
        <taxon>Bacteroidota</taxon>
        <taxon>Cytophagia</taxon>
        <taxon>Cytophagales</taxon>
        <taxon>Catalimonadaceae</taxon>
        <taxon>Catalinimonas</taxon>
    </lineage>
</organism>
<dbReference type="STRING" id="1075417.SAMN05421823_101200"/>
<dbReference type="InterPro" id="IPR025411">
    <property type="entry name" value="DUF4136"/>
</dbReference>
<evidence type="ECO:0000313" key="2">
    <source>
        <dbReference type="EMBL" id="SDJ82499.1"/>
    </source>
</evidence>
<proteinExistence type="predicted"/>
<dbReference type="Proteomes" id="UP000198510">
    <property type="component" value="Unassembled WGS sequence"/>
</dbReference>
<protein>
    <recommendedName>
        <fullName evidence="1">DUF4136 domain-containing protein</fullName>
    </recommendedName>
</protein>
<gene>
    <name evidence="2" type="ORF">SAMN05421823_101200</name>
</gene>
<feature type="domain" description="DUF4136" evidence="1">
    <location>
        <begin position="20"/>
        <end position="171"/>
    </location>
</feature>
<name>A0A1G8WVT8_9BACT</name>
<reference evidence="2 3" key="1">
    <citation type="submission" date="2016-10" db="EMBL/GenBank/DDBJ databases">
        <authorList>
            <person name="de Groot N.N."/>
        </authorList>
    </citation>
    <scope>NUCLEOTIDE SEQUENCE [LARGE SCALE GENOMIC DNA]</scope>
    <source>
        <strain evidence="2 3">DSM 25186</strain>
    </source>
</reference>
<dbReference type="EMBL" id="FNFO01000001">
    <property type="protein sequence ID" value="SDJ82499.1"/>
    <property type="molecule type" value="Genomic_DNA"/>
</dbReference>
<sequence>MAQNASPATDVPTREGGVIVASDEQPNHDFDQYSTYSWSVQLQEPNSIFALNDLVLKSRIISDLAYEMEARGYEQVASNPDLIVSFRVFDAPTEFTGYEGFGTNYFGDEIREPEDRVRYKFDAGTLIVHLIDNKTDEVVWQGYASGLIDGNVFDLDKDEVAEAVHMVMDEYNYNAKGMASNE</sequence>
<dbReference type="AlphaFoldDB" id="A0A1G8WVT8"/>
<keyword evidence="3" id="KW-1185">Reference proteome</keyword>